<dbReference type="Gene3D" id="2.170.150.80">
    <property type="entry name" value="NAC domain"/>
    <property type="match status" value="1"/>
</dbReference>
<keyword evidence="1" id="KW-0805">Transcription regulation</keyword>
<gene>
    <name evidence="6" type="ORF">VitviT2T_001582</name>
</gene>
<dbReference type="InterPro" id="IPR003441">
    <property type="entry name" value="NAC-dom"/>
</dbReference>
<feature type="domain" description="NAC" evidence="5">
    <location>
        <begin position="1"/>
        <end position="108"/>
    </location>
</feature>
<dbReference type="EMBL" id="CP126648">
    <property type="protein sequence ID" value="WJZ81760.1"/>
    <property type="molecule type" value="Genomic_DNA"/>
</dbReference>
<keyword evidence="2" id="KW-0238">DNA-binding</keyword>
<keyword evidence="3" id="KW-0804">Transcription</keyword>
<organism evidence="6 7">
    <name type="scientific">Vitis vinifera</name>
    <name type="common">Grape</name>
    <dbReference type="NCBI Taxonomy" id="29760"/>
    <lineage>
        <taxon>Eukaryota</taxon>
        <taxon>Viridiplantae</taxon>
        <taxon>Streptophyta</taxon>
        <taxon>Embryophyta</taxon>
        <taxon>Tracheophyta</taxon>
        <taxon>Spermatophyta</taxon>
        <taxon>Magnoliopsida</taxon>
        <taxon>eudicotyledons</taxon>
        <taxon>Gunneridae</taxon>
        <taxon>Pentapetalae</taxon>
        <taxon>rosids</taxon>
        <taxon>Vitales</taxon>
        <taxon>Vitaceae</taxon>
        <taxon>Viteae</taxon>
        <taxon>Vitis</taxon>
    </lineage>
</organism>
<proteinExistence type="predicted"/>
<evidence type="ECO:0000256" key="1">
    <source>
        <dbReference type="ARBA" id="ARBA00023015"/>
    </source>
</evidence>
<keyword evidence="7" id="KW-1185">Reference proteome</keyword>
<dbReference type="Proteomes" id="UP001227230">
    <property type="component" value="Chromosome 1"/>
</dbReference>
<accession>A0ABY9BG42</accession>
<dbReference type="SUPFAM" id="SSF101941">
    <property type="entry name" value="NAC domain"/>
    <property type="match status" value="1"/>
</dbReference>
<keyword evidence="4" id="KW-0539">Nucleus</keyword>
<dbReference type="PROSITE" id="PS51005">
    <property type="entry name" value="NAC"/>
    <property type="match status" value="1"/>
</dbReference>
<dbReference type="Pfam" id="PF02365">
    <property type="entry name" value="NAM"/>
    <property type="match status" value="1"/>
</dbReference>
<dbReference type="PANTHER" id="PTHR31744">
    <property type="entry name" value="PROTEIN CUP-SHAPED COTYLEDON 2-RELATED"/>
    <property type="match status" value="1"/>
</dbReference>
<reference evidence="6 7" key="1">
    <citation type="journal article" date="2023" name="Hortic Res">
        <title>The complete reference genome for grapevine (Vitis vinifera L.) genetics and breeding.</title>
        <authorList>
            <person name="Shi X."/>
            <person name="Cao S."/>
            <person name="Wang X."/>
            <person name="Huang S."/>
            <person name="Wang Y."/>
            <person name="Liu Z."/>
            <person name="Liu W."/>
            <person name="Leng X."/>
            <person name="Peng Y."/>
            <person name="Wang N."/>
            <person name="Wang Y."/>
            <person name="Ma Z."/>
            <person name="Xu X."/>
            <person name="Zhang F."/>
            <person name="Xue H."/>
            <person name="Zhong H."/>
            <person name="Wang Y."/>
            <person name="Zhang K."/>
            <person name="Velt A."/>
            <person name="Avia K."/>
            <person name="Holtgrawe D."/>
            <person name="Grimplet J."/>
            <person name="Matus J.T."/>
            <person name="Ware D."/>
            <person name="Wu X."/>
            <person name="Wang H."/>
            <person name="Liu C."/>
            <person name="Fang Y."/>
            <person name="Rustenholz C."/>
            <person name="Cheng Z."/>
            <person name="Xiao H."/>
            <person name="Zhou Y."/>
        </authorList>
    </citation>
    <scope>NUCLEOTIDE SEQUENCE [LARGE SCALE GENOMIC DNA]</scope>
    <source>
        <strain evidence="7">cv. Pinot noir / PN40024</strain>
        <tissue evidence="6">Leaf</tissue>
    </source>
</reference>
<sequence length="150" mass="17188">MNEFVFGSVCSGDLEQERYFFSTREAKYPNGNRSNRATVSGYWKATGIDKQIVASKGNQVVGMKKTLVFYRGKPPHGSRTDWIMHEYRLVGAETTPQRKSSTTQVSFRPAVSRNIANLYGISTEESMVFLYHFYRAQWRKRRTGCCAAYS</sequence>
<evidence type="ECO:0000313" key="7">
    <source>
        <dbReference type="Proteomes" id="UP001227230"/>
    </source>
</evidence>
<evidence type="ECO:0000256" key="4">
    <source>
        <dbReference type="ARBA" id="ARBA00023242"/>
    </source>
</evidence>
<evidence type="ECO:0000259" key="5">
    <source>
        <dbReference type="PROSITE" id="PS51005"/>
    </source>
</evidence>
<evidence type="ECO:0000256" key="3">
    <source>
        <dbReference type="ARBA" id="ARBA00023163"/>
    </source>
</evidence>
<dbReference type="InterPro" id="IPR036093">
    <property type="entry name" value="NAC_dom_sf"/>
</dbReference>
<evidence type="ECO:0000313" key="6">
    <source>
        <dbReference type="EMBL" id="WJZ81760.1"/>
    </source>
</evidence>
<dbReference type="PANTHER" id="PTHR31744:SF93">
    <property type="entry name" value="NAC DOMAIN-CONTAINING PROTEIN"/>
    <property type="match status" value="1"/>
</dbReference>
<name>A0ABY9BG42_VITVI</name>
<protein>
    <recommendedName>
        <fullName evidence="5">NAC domain-containing protein</fullName>
    </recommendedName>
</protein>
<evidence type="ECO:0000256" key="2">
    <source>
        <dbReference type="ARBA" id="ARBA00023125"/>
    </source>
</evidence>